<dbReference type="InterPro" id="IPR011050">
    <property type="entry name" value="Pectin_lyase_fold/virulence"/>
</dbReference>
<reference evidence="3" key="1">
    <citation type="journal article" date="2019" name="Int. J. Syst. Evol. Microbiol.">
        <title>The Global Catalogue of Microorganisms (GCM) 10K type strain sequencing project: providing services to taxonomists for standard genome sequencing and annotation.</title>
        <authorList>
            <consortium name="The Broad Institute Genomics Platform"/>
            <consortium name="The Broad Institute Genome Sequencing Center for Infectious Disease"/>
            <person name="Wu L."/>
            <person name="Ma J."/>
        </authorList>
    </citation>
    <scope>NUCLEOTIDE SEQUENCE [LARGE SCALE GENOMIC DNA]</scope>
    <source>
        <strain evidence="3">CCUG 50349</strain>
    </source>
</reference>
<keyword evidence="3" id="KW-1185">Reference proteome</keyword>
<dbReference type="InterPro" id="IPR012334">
    <property type="entry name" value="Pectin_lyas_fold"/>
</dbReference>
<dbReference type="InterPro" id="IPR006626">
    <property type="entry name" value="PbH1"/>
</dbReference>
<protein>
    <recommendedName>
        <fullName evidence="4">Ig-like domain-containing protein</fullName>
    </recommendedName>
</protein>
<evidence type="ECO:0000313" key="2">
    <source>
        <dbReference type="EMBL" id="MFC4740009.1"/>
    </source>
</evidence>
<dbReference type="Gene3D" id="2.60.40.2700">
    <property type="match status" value="1"/>
</dbReference>
<feature type="chain" id="PRO_5046438739" description="Ig-like domain-containing protein" evidence="1">
    <location>
        <begin position="20"/>
        <end position="1140"/>
    </location>
</feature>
<dbReference type="PANTHER" id="PTHR36453">
    <property type="entry name" value="SECRETED PROTEIN-RELATED"/>
    <property type="match status" value="1"/>
</dbReference>
<sequence>MNLKFIFLMFLLNYSVCYSQQLFVSTTGNDTNPGTQTQPFLTIAKAQQVARTLIPAMTQDVVISINDGTYFINQTLNFTGQDSGINGFNVIYRAINRGAVAINGGVLLTNWQLHDAANNIYKTQLDPNLNVRTFFVNNERAQRARTVDGTGWTSDAANKKFNCPSSVNTWNEKSELEVVINDVWRQQRVPISTVNNGIASVDDTFLNINQWALFPSGTTQYIENAYELLNDFGEWYYSKSTGVLYYKPRPNENILTINALLPRLENIVNLNQVQYLNFDGISFEGTTRFKTNIRGYFHSQGDIEFDWTSSEAAVQLVKTKNVLFKSCSFNKLGTSGISLFYGCTENAVFNCTFNDISGVAISLSQPQINSSGINLNNTAVAVVEDNNWIYNNAISNIGVEYFGHPAIMVGSGTRHLICNNDIYNVPYSGIHVGWGWNNTIKITENSLIAFNRINSVMTKMHDGGGIYTIGSMPNTVIKNNYIQDVDVSHDGHALYPDEGSANIKWATNVVGLPVKNWMYLWSNNSINNQIINNFSQSPSKVIVGATNSDVNNTIIFGEWPLAAKKIINAAGIIPNAIGDNLTNEGNIGSVFWGADPTAQTSEPRLWVTFGNQIVALDNLNGKSTLSIPVGAAGTIKFHQNDWYGSDGSAWYKLNNPVVTSDVIPSNALAQTGKMIAFGGHIFGYNGTRWCQLDELIGTPTMFNISAPMITSNPVTFDANNSNVQLNVSNGIWSGLTTTPSFSYQWFQNGVAISGAITSSYLLSSPFTANYYCIVSASNGISNISANSNTFNISSQPPLNTVTPIIENFAGELKVISSGTWQNQGDGVFTYQWQKNSVNIPNANASIYNVPAVDYNSNFSCLVSTGNNAGISTVSSNSILLKFTLEYSTQNPQVAYSTRKLATNAALALQVRRSSDNTILNIGFDAFGNLDEVALTNFVGTSNGFVSIWYDQSGNNRHATVTTANQAMLVSNGIVIKQNNRPALQGSSGSVFYNISLVPSTVNYTAMAVFRKTANNVDFYGFSNTSNQQLLRIGADNRAYTYFGSSQGVGQTISMNENLTIVNFTRQLGSGNSNVAIYRSAVPRGVITTTTDSITLNRLGAPWGSYWGGWYSEAIWYNTNLSDIDRLAIENNQLKYYDINF</sequence>
<comment type="caution">
    <text evidence="2">The sequence shown here is derived from an EMBL/GenBank/DDBJ whole genome shotgun (WGS) entry which is preliminary data.</text>
</comment>
<gene>
    <name evidence="2" type="ORF">ACFO3U_08380</name>
</gene>
<evidence type="ECO:0008006" key="4">
    <source>
        <dbReference type="Google" id="ProtNLM"/>
    </source>
</evidence>
<evidence type="ECO:0000256" key="1">
    <source>
        <dbReference type="SAM" id="SignalP"/>
    </source>
</evidence>
<dbReference type="SUPFAM" id="SSF51126">
    <property type="entry name" value="Pectin lyase-like"/>
    <property type="match status" value="1"/>
</dbReference>
<feature type="signal peptide" evidence="1">
    <location>
        <begin position="1"/>
        <end position="19"/>
    </location>
</feature>
<dbReference type="Gene3D" id="2.60.120.200">
    <property type="match status" value="1"/>
</dbReference>
<dbReference type="PANTHER" id="PTHR36453:SF1">
    <property type="entry name" value="RIGHT HANDED BETA HELIX DOMAIN-CONTAINING PROTEIN"/>
    <property type="match status" value="1"/>
</dbReference>
<organism evidence="2 3">
    <name type="scientific">Flavobacterium ponti</name>
    <dbReference type="NCBI Taxonomy" id="665133"/>
    <lineage>
        <taxon>Bacteria</taxon>
        <taxon>Pseudomonadati</taxon>
        <taxon>Bacteroidota</taxon>
        <taxon>Flavobacteriia</taxon>
        <taxon>Flavobacteriales</taxon>
        <taxon>Flavobacteriaceae</taxon>
        <taxon>Flavobacterium</taxon>
    </lineage>
</organism>
<dbReference type="InterPro" id="IPR013783">
    <property type="entry name" value="Ig-like_fold"/>
</dbReference>
<dbReference type="Gene3D" id="2.160.20.10">
    <property type="entry name" value="Single-stranded right-handed beta-helix, Pectin lyase-like"/>
    <property type="match status" value="2"/>
</dbReference>
<evidence type="ECO:0000313" key="3">
    <source>
        <dbReference type="Proteomes" id="UP001595885"/>
    </source>
</evidence>
<dbReference type="Proteomes" id="UP001595885">
    <property type="component" value="Unassembled WGS sequence"/>
</dbReference>
<dbReference type="SMART" id="SM00710">
    <property type="entry name" value="PbH1"/>
    <property type="match status" value="5"/>
</dbReference>
<accession>A0ABV9P7T2</accession>
<proteinExistence type="predicted"/>
<keyword evidence="1" id="KW-0732">Signal</keyword>
<dbReference type="Gene3D" id="2.60.40.10">
    <property type="entry name" value="Immunoglobulins"/>
    <property type="match status" value="1"/>
</dbReference>
<name>A0ABV9P7T2_9FLAO</name>
<dbReference type="EMBL" id="JBHSGW010000025">
    <property type="protein sequence ID" value="MFC4740009.1"/>
    <property type="molecule type" value="Genomic_DNA"/>
</dbReference>